<dbReference type="EnsemblBacteria" id="ABY36897">
    <property type="protein sequence ID" value="ABY36897"/>
    <property type="gene ID" value="Caur_3719"/>
</dbReference>
<keyword evidence="1" id="KW-0812">Transmembrane</keyword>
<dbReference type="EMBL" id="CP000909">
    <property type="protein sequence ID" value="ABY36897.1"/>
    <property type="molecule type" value="Genomic_DNA"/>
</dbReference>
<accession>A9WBU5</accession>
<evidence type="ECO:0000256" key="1">
    <source>
        <dbReference type="SAM" id="Phobius"/>
    </source>
</evidence>
<name>A9WBU5_CHLAA</name>
<sequence>MRLVGPETEQDRELREWFATQERGNIERLEAGAQTMMQVISGLYGVLFAVLALSDQPTYLQLPVVRWAGSAGVCIFFASLVAAMLVLLPRRIAYQEDNLTAMRQAYDHLLRRKASLLQVAQVLFLGGIACVIAVILAIVWQ</sequence>
<dbReference type="InParanoid" id="A9WBU5"/>
<keyword evidence="1" id="KW-1133">Transmembrane helix</keyword>
<keyword evidence="1" id="KW-0472">Membrane</keyword>
<proteinExistence type="predicted"/>
<feature type="transmembrane region" description="Helical" evidence="1">
    <location>
        <begin position="35"/>
        <end position="53"/>
    </location>
</feature>
<feature type="transmembrane region" description="Helical" evidence="1">
    <location>
        <begin position="119"/>
        <end position="140"/>
    </location>
</feature>
<organism evidence="2 3">
    <name type="scientific">Chloroflexus aurantiacus (strain ATCC 29366 / DSM 635 / J-10-fl)</name>
    <dbReference type="NCBI Taxonomy" id="324602"/>
    <lineage>
        <taxon>Bacteria</taxon>
        <taxon>Bacillati</taxon>
        <taxon>Chloroflexota</taxon>
        <taxon>Chloroflexia</taxon>
        <taxon>Chloroflexales</taxon>
        <taxon>Chloroflexineae</taxon>
        <taxon>Chloroflexaceae</taxon>
        <taxon>Chloroflexus</taxon>
    </lineage>
</organism>
<protein>
    <submittedName>
        <fullName evidence="2">Uncharacterized protein</fullName>
    </submittedName>
</protein>
<dbReference type="HOGENOM" id="CLU_146556_0_0_0"/>
<feature type="transmembrane region" description="Helical" evidence="1">
    <location>
        <begin position="65"/>
        <end position="88"/>
    </location>
</feature>
<dbReference type="AlphaFoldDB" id="A9WBU5"/>
<dbReference type="PATRIC" id="fig|324602.8.peg.4172"/>
<reference evidence="3" key="1">
    <citation type="journal article" date="2011" name="BMC Genomics">
        <title>Complete genome sequence of the filamentous anoxygenic phototrophic bacterium Chloroflexus aurantiacus.</title>
        <authorList>
            <person name="Tang K.H."/>
            <person name="Barry K."/>
            <person name="Chertkov O."/>
            <person name="Dalin E."/>
            <person name="Han C.S."/>
            <person name="Hauser L.J."/>
            <person name="Honchak B.M."/>
            <person name="Karbach L.E."/>
            <person name="Land M.L."/>
            <person name="Lapidus A."/>
            <person name="Larimer F.W."/>
            <person name="Mikhailova N."/>
            <person name="Pitluck S."/>
            <person name="Pierson B.K."/>
            <person name="Blankenship R.E."/>
        </authorList>
    </citation>
    <scope>NUCLEOTIDE SEQUENCE [LARGE SCALE GENOMIC DNA]</scope>
    <source>
        <strain evidence="3">ATCC 29366 / DSM 635 / J-10-fl</strain>
    </source>
</reference>
<dbReference type="RefSeq" id="WP_012259550.1">
    <property type="nucleotide sequence ID" value="NC_010175.1"/>
</dbReference>
<evidence type="ECO:0000313" key="2">
    <source>
        <dbReference type="EMBL" id="ABY36897.1"/>
    </source>
</evidence>
<dbReference type="KEGG" id="cau:Caur_3719"/>
<evidence type="ECO:0000313" key="3">
    <source>
        <dbReference type="Proteomes" id="UP000002008"/>
    </source>
</evidence>
<gene>
    <name evidence="2" type="ordered locus">Caur_3719</name>
</gene>
<keyword evidence="3" id="KW-1185">Reference proteome</keyword>
<dbReference type="Proteomes" id="UP000002008">
    <property type="component" value="Chromosome"/>
</dbReference>